<organism evidence="1 2">
    <name type="scientific">Ruegeria conchae</name>
    <dbReference type="NCBI Taxonomy" id="981384"/>
    <lineage>
        <taxon>Bacteria</taxon>
        <taxon>Pseudomonadati</taxon>
        <taxon>Pseudomonadota</taxon>
        <taxon>Alphaproteobacteria</taxon>
        <taxon>Rhodobacterales</taxon>
        <taxon>Roseobacteraceae</taxon>
        <taxon>Ruegeria</taxon>
    </lineage>
</organism>
<evidence type="ECO:0000313" key="1">
    <source>
        <dbReference type="EMBL" id="RLK11343.1"/>
    </source>
</evidence>
<evidence type="ECO:0000313" key="2">
    <source>
        <dbReference type="Proteomes" id="UP000271700"/>
    </source>
</evidence>
<dbReference type="EMBL" id="RCCT01000001">
    <property type="protein sequence ID" value="RLK11343.1"/>
    <property type="molecule type" value="Genomic_DNA"/>
</dbReference>
<proteinExistence type="predicted"/>
<dbReference type="AlphaFoldDB" id="A0A497ZYA3"/>
<dbReference type="STRING" id="981384.GCA_000192475_01656"/>
<keyword evidence="2" id="KW-1185">Reference proteome</keyword>
<sequence length="383" mass="42242">MNDLQNAEKALWAKMTKQERAIIAARIALRLLPNTSFGTLSQNPAVNLTHEFRQVLIQVVKLFDQSEATDVEVQVDLIRASLSGTIEVVEEFKHQAPVYAARSAAAAAQAARTQQPDEVARAASDAAEYAANASRASEAAKIAEAICHAAINSAVADIEAMRTKGKVECFATPLLDSKNKNLLQFWDAIQTSIYGKSNLFGFWQEWYQGFLDGKPIDWELQRRVALIDDDIWKSSSEEIAEEIERIRTRWEVEKALTDLSDSLSVRTTARHGIGGNNPPESIQDERLYGAATLIWEAEEELSTALEQENPAHDWIEAILAKFKAGLTSLLKWCAGKVNLAVGTAIVVGATKGSTVVVDAYIAKHPEKIEALIEALERWLPFLS</sequence>
<protein>
    <submittedName>
        <fullName evidence="1">Uncharacterized protein</fullName>
    </submittedName>
</protein>
<dbReference type="OrthoDB" id="7877008at2"/>
<comment type="caution">
    <text evidence="1">The sequence shown here is derived from an EMBL/GenBank/DDBJ whole genome shotgun (WGS) entry which is preliminary data.</text>
</comment>
<reference evidence="1 2" key="1">
    <citation type="submission" date="2018-10" db="EMBL/GenBank/DDBJ databases">
        <title>Genomic Encyclopedia of Archaeal and Bacterial Type Strains, Phase II (KMG-II): from individual species to whole genera.</title>
        <authorList>
            <person name="Goeker M."/>
        </authorList>
    </citation>
    <scope>NUCLEOTIDE SEQUENCE [LARGE SCALE GENOMIC DNA]</scope>
    <source>
        <strain evidence="1 2">DSM 29317</strain>
    </source>
</reference>
<accession>A0A497ZYA3</accession>
<name>A0A497ZYA3_9RHOB</name>
<dbReference type="RefSeq" id="WP_010441740.1">
    <property type="nucleotide sequence ID" value="NZ_AEYW01000013.1"/>
</dbReference>
<gene>
    <name evidence="1" type="ORF">CLV75_1344</name>
</gene>
<dbReference type="Proteomes" id="UP000271700">
    <property type="component" value="Unassembled WGS sequence"/>
</dbReference>